<keyword evidence="2" id="KW-1185">Reference proteome</keyword>
<evidence type="ECO:0000313" key="1">
    <source>
        <dbReference type="EMBL" id="KAG2265448.1"/>
    </source>
</evidence>
<gene>
    <name evidence="1" type="ORF">Bca52824_072527</name>
</gene>
<reference evidence="1 2" key="1">
    <citation type="submission" date="2020-02" db="EMBL/GenBank/DDBJ databases">
        <authorList>
            <person name="Ma Q."/>
            <person name="Huang Y."/>
            <person name="Song X."/>
            <person name="Pei D."/>
        </authorList>
    </citation>
    <scope>NUCLEOTIDE SEQUENCE [LARGE SCALE GENOMIC DNA]</scope>
    <source>
        <strain evidence="1">Sxm20200214</strain>
        <tissue evidence="1">Leaf</tissue>
    </source>
</reference>
<proteinExistence type="predicted"/>
<dbReference type="Proteomes" id="UP000886595">
    <property type="component" value="Unassembled WGS sequence"/>
</dbReference>
<evidence type="ECO:0000313" key="2">
    <source>
        <dbReference type="Proteomes" id="UP000886595"/>
    </source>
</evidence>
<accession>A0A8X7Q8Y4</accession>
<organism evidence="1 2">
    <name type="scientific">Brassica carinata</name>
    <name type="common">Ethiopian mustard</name>
    <name type="synonym">Abyssinian cabbage</name>
    <dbReference type="NCBI Taxonomy" id="52824"/>
    <lineage>
        <taxon>Eukaryota</taxon>
        <taxon>Viridiplantae</taxon>
        <taxon>Streptophyta</taxon>
        <taxon>Embryophyta</taxon>
        <taxon>Tracheophyta</taxon>
        <taxon>Spermatophyta</taxon>
        <taxon>Magnoliopsida</taxon>
        <taxon>eudicotyledons</taxon>
        <taxon>Gunneridae</taxon>
        <taxon>Pentapetalae</taxon>
        <taxon>rosids</taxon>
        <taxon>malvids</taxon>
        <taxon>Brassicales</taxon>
        <taxon>Brassicaceae</taxon>
        <taxon>Brassiceae</taxon>
        <taxon>Brassica</taxon>
    </lineage>
</organism>
<protein>
    <submittedName>
        <fullName evidence="1">Uncharacterized protein</fullName>
    </submittedName>
</protein>
<dbReference type="AlphaFoldDB" id="A0A8X7Q8Y4"/>
<sequence>MKVSNTYHVDSLVSCMQIDVSVYAEETLGSVRRKRLTIVMERINTLQEALSELKNQPIGTNLRHYTGLHISGKHIYYGPYSKFYNSFVGYHDVIIEALEVIDGQPCGGL</sequence>
<name>A0A8X7Q8Y4_BRACI</name>
<comment type="caution">
    <text evidence="1">The sequence shown here is derived from an EMBL/GenBank/DDBJ whole genome shotgun (WGS) entry which is preliminary data.</text>
</comment>
<dbReference type="EMBL" id="JAAMPC010000014">
    <property type="protein sequence ID" value="KAG2265448.1"/>
    <property type="molecule type" value="Genomic_DNA"/>
</dbReference>